<evidence type="ECO:0000259" key="1">
    <source>
        <dbReference type="Pfam" id="PF10543"/>
    </source>
</evidence>
<dbReference type="RefSeq" id="WP_223288792.1">
    <property type="nucleotide sequence ID" value="NZ_CP140255.1"/>
</dbReference>
<dbReference type="InterPro" id="IPR018873">
    <property type="entry name" value="KilA-N_DNA-bd_domain"/>
</dbReference>
<reference evidence="2 3" key="1">
    <citation type="submission" date="2023-11" db="EMBL/GenBank/DDBJ databases">
        <title>MicrobeMod: A computational toolkit for identifying prokaryotic methylation and restriction-modification with nanopore sequencing.</title>
        <authorList>
            <person name="Crits-Christoph A."/>
            <person name="Kang S.C."/>
            <person name="Lee H."/>
            <person name="Ostrov N."/>
        </authorList>
    </citation>
    <scope>NUCLEOTIDE SEQUENCE [LARGE SCALE GENOMIC DNA]</scope>
    <source>
        <strain evidence="2 3">ATCC BAA-805</strain>
    </source>
</reference>
<sequence length="178" mass="20270">MNNVVTLTPESVPGFKYAGKPVVTSAMLARLYGATEKKIRNNYLRNRSRFIEGKHYFKIEGSELADLRASLRGSQIPSKARAITLWTQRGAARHAKMLETDKAWEVFEALEDSYFASPLERLQEAAEALKAQDERGSHAGRELNRHKHVRPQIEQELERRFQEVQMSLPHIAAIKLGD</sequence>
<evidence type="ECO:0000313" key="3">
    <source>
        <dbReference type="Proteomes" id="UP001324794"/>
    </source>
</evidence>
<feature type="domain" description="KilA-N DNA-binding" evidence="1">
    <location>
        <begin position="16"/>
        <end position="97"/>
    </location>
</feature>
<proteinExistence type="predicted"/>
<keyword evidence="3" id="KW-1185">Reference proteome</keyword>
<dbReference type="EMBL" id="CP140255">
    <property type="protein sequence ID" value="WQH14626.1"/>
    <property type="molecule type" value="Genomic_DNA"/>
</dbReference>
<organism evidence="2 3">
    <name type="scientific">Vreelandella neptunia</name>
    <dbReference type="NCBI Taxonomy" id="115551"/>
    <lineage>
        <taxon>Bacteria</taxon>
        <taxon>Pseudomonadati</taxon>
        <taxon>Pseudomonadota</taxon>
        <taxon>Gammaproteobacteria</taxon>
        <taxon>Oceanospirillales</taxon>
        <taxon>Halomonadaceae</taxon>
        <taxon>Vreelandella</taxon>
    </lineage>
</organism>
<gene>
    <name evidence="2" type="ORF">SR894_08825</name>
</gene>
<dbReference type="Pfam" id="PF10543">
    <property type="entry name" value="ORF6N"/>
    <property type="match status" value="1"/>
</dbReference>
<dbReference type="Proteomes" id="UP001324794">
    <property type="component" value="Chromosome"/>
</dbReference>
<name>A0ABZ0YR29_9GAMM</name>
<evidence type="ECO:0000313" key="2">
    <source>
        <dbReference type="EMBL" id="WQH14626.1"/>
    </source>
</evidence>
<protein>
    <submittedName>
        <fullName evidence="2">ORF6N domain-containing protein</fullName>
    </submittedName>
</protein>
<accession>A0ABZ0YR29</accession>